<evidence type="ECO:0000259" key="2">
    <source>
        <dbReference type="Pfam" id="PF14683"/>
    </source>
</evidence>
<dbReference type="Proteomes" id="UP001419268">
    <property type="component" value="Unassembled WGS sequence"/>
</dbReference>
<dbReference type="Pfam" id="PF14683">
    <property type="entry name" value="CBM-like"/>
    <property type="match status" value="1"/>
</dbReference>
<reference evidence="4 5" key="1">
    <citation type="submission" date="2024-01" db="EMBL/GenBank/DDBJ databases">
        <title>Genome assemblies of Stephania.</title>
        <authorList>
            <person name="Yang L."/>
        </authorList>
    </citation>
    <scope>NUCLEOTIDE SEQUENCE [LARGE SCALE GENOMIC DNA]</scope>
    <source>
        <strain evidence="4">JXDWG</strain>
        <tissue evidence="4">Leaf</tissue>
    </source>
</reference>
<sequence length="442" mass="50128">MEAEDSHVHGWISDELNLGLWMITPSNEFRNGGPNKRELTSHVGPTTLAVFLADHYLGGANVEISDGEPWKKVLGPVFVYLNRAIGMPDPRGMLWDNAKTQMRTELQSWPYSFPMSEDFPHSDRRGSVSGRLLVHDRFVHKESKPANSAYVGLARPGVAGSWQTEGKGYQFWTRTNADGVFSINNVREGKYSLYAWVPGFIGDFKYEVDLDIAPGHHINLGGIVYEPPRDGRTLWEIGIPDRSAAEFYIPNPSPKYINKAFLVPERRKSSHPVDKFKQYGLWERYAELYPDHDLVYTVGASDYTKDWFYAQVTRKNKDNTFRPTTWQIVFHLQSVVSYGTYKLRLALASATLADLQVRVNSSPSDPPLLQTRMIGRDNAIARHGIHGVYWLFHVDVPSFCLVAGKNTIYLYQSISTGPFEGVMYDYLRLEAPSEMDAFMKSG</sequence>
<evidence type="ECO:0000313" key="5">
    <source>
        <dbReference type="Proteomes" id="UP001419268"/>
    </source>
</evidence>
<dbReference type="PANTHER" id="PTHR32018:SF2">
    <property type="entry name" value="OS11G0134100 PROTEIN"/>
    <property type="match status" value="1"/>
</dbReference>
<dbReference type="AlphaFoldDB" id="A0AAP0I909"/>
<feature type="domain" description="Rhamnogalacturonan lyase" evidence="2">
    <location>
        <begin position="233"/>
        <end position="429"/>
    </location>
</feature>
<dbReference type="EMBL" id="JBBNAG010000008">
    <property type="protein sequence ID" value="KAK9110961.1"/>
    <property type="molecule type" value="Genomic_DNA"/>
</dbReference>
<keyword evidence="1" id="KW-0732">Signal</keyword>
<gene>
    <name evidence="4" type="ORF">Scep_018480</name>
</gene>
<evidence type="ECO:0000313" key="4">
    <source>
        <dbReference type="EMBL" id="KAK9110961.1"/>
    </source>
</evidence>
<dbReference type="CDD" id="cd10317">
    <property type="entry name" value="RGL4_C"/>
    <property type="match status" value="1"/>
</dbReference>
<evidence type="ECO:0008006" key="6">
    <source>
        <dbReference type="Google" id="ProtNLM"/>
    </source>
</evidence>
<protein>
    <recommendedName>
        <fullName evidence="6">Rhamnogalacturonan endolyase</fullName>
    </recommendedName>
</protein>
<dbReference type="InterPro" id="IPR029411">
    <property type="entry name" value="RG-lyase_III"/>
</dbReference>
<organism evidence="4 5">
    <name type="scientific">Stephania cephalantha</name>
    <dbReference type="NCBI Taxonomy" id="152367"/>
    <lineage>
        <taxon>Eukaryota</taxon>
        <taxon>Viridiplantae</taxon>
        <taxon>Streptophyta</taxon>
        <taxon>Embryophyta</taxon>
        <taxon>Tracheophyta</taxon>
        <taxon>Spermatophyta</taxon>
        <taxon>Magnoliopsida</taxon>
        <taxon>Ranunculales</taxon>
        <taxon>Menispermaceae</taxon>
        <taxon>Menispermoideae</taxon>
        <taxon>Cissampelideae</taxon>
        <taxon>Stephania</taxon>
    </lineage>
</organism>
<evidence type="ECO:0000259" key="3">
    <source>
        <dbReference type="Pfam" id="PF14686"/>
    </source>
</evidence>
<dbReference type="GO" id="GO:0030246">
    <property type="term" value="F:carbohydrate binding"/>
    <property type="evidence" value="ECO:0007669"/>
    <property type="project" value="InterPro"/>
</dbReference>
<dbReference type="Pfam" id="PF14686">
    <property type="entry name" value="fn3_3"/>
    <property type="match status" value="1"/>
</dbReference>
<dbReference type="PANTHER" id="PTHR32018">
    <property type="entry name" value="RHAMNOGALACTURONATE LYASE FAMILY PROTEIN"/>
    <property type="match status" value="1"/>
</dbReference>
<keyword evidence="5" id="KW-1185">Reference proteome</keyword>
<comment type="caution">
    <text evidence="4">The sequence shown here is derived from an EMBL/GenBank/DDBJ whole genome shotgun (WGS) entry which is preliminary data.</text>
</comment>
<dbReference type="InterPro" id="IPR029413">
    <property type="entry name" value="RG-lyase_II"/>
</dbReference>
<dbReference type="SUPFAM" id="SSF49452">
    <property type="entry name" value="Starch-binding domain-like"/>
    <property type="match status" value="1"/>
</dbReference>
<dbReference type="Gene3D" id="2.60.40.1120">
    <property type="entry name" value="Carboxypeptidase-like, regulatory domain"/>
    <property type="match status" value="1"/>
</dbReference>
<name>A0AAP0I909_9MAGN</name>
<dbReference type="InterPro" id="IPR013784">
    <property type="entry name" value="Carb-bd-like_fold"/>
</dbReference>
<feature type="domain" description="Rhamnogalacturonan lyase" evidence="3">
    <location>
        <begin position="147"/>
        <end position="220"/>
    </location>
</feature>
<dbReference type="InterPro" id="IPR008979">
    <property type="entry name" value="Galactose-bd-like_sf"/>
</dbReference>
<dbReference type="FunFam" id="2.60.40.1120:FF:000033">
    <property type="entry name" value="Rhamnogalacturonate lyase B"/>
    <property type="match status" value="1"/>
</dbReference>
<dbReference type="SUPFAM" id="SSF49785">
    <property type="entry name" value="Galactose-binding domain-like"/>
    <property type="match status" value="1"/>
</dbReference>
<dbReference type="Gene3D" id="2.60.120.260">
    <property type="entry name" value="Galactose-binding domain-like"/>
    <property type="match status" value="1"/>
</dbReference>
<accession>A0AAP0I909</accession>
<dbReference type="InterPro" id="IPR051850">
    <property type="entry name" value="Polysacch_Lyase_4"/>
</dbReference>
<evidence type="ECO:0000256" key="1">
    <source>
        <dbReference type="ARBA" id="ARBA00022729"/>
    </source>
</evidence>
<dbReference type="CDD" id="cd10316">
    <property type="entry name" value="RGL4_M"/>
    <property type="match status" value="1"/>
</dbReference>
<proteinExistence type="predicted"/>